<dbReference type="PIRSF" id="PIRSF037898">
    <property type="entry name" value="Subtilisin_rel_Sputw3181_3341"/>
    <property type="match status" value="1"/>
</dbReference>
<protein>
    <submittedName>
        <fullName evidence="15">GlyGly-CTERM sorting domain-containing protein</fullName>
    </submittedName>
</protein>
<dbReference type="Proteomes" id="UP000279995">
    <property type="component" value="Chromosome I"/>
</dbReference>
<evidence type="ECO:0000256" key="3">
    <source>
        <dbReference type="ARBA" id="ARBA00022670"/>
    </source>
</evidence>
<name>A0AAD0TVJ6_9GAMM</name>
<dbReference type="InterPro" id="IPR010259">
    <property type="entry name" value="S8pro/Inhibitor_I9"/>
</dbReference>
<dbReference type="PROSITE" id="PS00136">
    <property type="entry name" value="SUBTILASE_ASP"/>
    <property type="match status" value="1"/>
</dbReference>
<evidence type="ECO:0000256" key="4">
    <source>
        <dbReference type="ARBA" id="ARBA00022729"/>
    </source>
</evidence>
<evidence type="ECO:0000256" key="1">
    <source>
        <dbReference type="ARBA" id="ARBA00011073"/>
    </source>
</evidence>
<comment type="similarity">
    <text evidence="1 8 9">Belongs to the peptidase S8 family.</text>
</comment>
<dbReference type="PROSITE" id="PS51892">
    <property type="entry name" value="SUBTILASE"/>
    <property type="match status" value="1"/>
</dbReference>
<evidence type="ECO:0000256" key="10">
    <source>
        <dbReference type="SAM" id="MobiDB-lite"/>
    </source>
</evidence>
<evidence type="ECO:0000259" key="14">
    <source>
        <dbReference type="Pfam" id="PF05922"/>
    </source>
</evidence>
<dbReference type="SUPFAM" id="SSF52025">
    <property type="entry name" value="PA domain"/>
    <property type="match status" value="1"/>
</dbReference>
<dbReference type="InterPro" id="IPR045051">
    <property type="entry name" value="SBT"/>
</dbReference>
<evidence type="ECO:0000256" key="9">
    <source>
        <dbReference type="RuleBase" id="RU003355"/>
    </source>
</evidence>
<feature type="domain" description="Inhibitor I9" evidence="14">
    <location>
        <begin position="55"/>
        <end position="161"/>
    </location>
</feature>
<keyword evidence="6 8" id="KW-0720">Serine protease</keyword>
<evidence type="ECO:0000313" key="16">
    <source>
        <dbReference type="Proteomes" id="UP000279995"/>
    </source>
</evidence>
<accession>A0AAD0TVJ6</accession>
<feature type="domain" description="PA" evidence="13">
    <location>
        <begin position="438"/>
        <end position="521"/>
    </location>
</feature>
<dbReference type="InterPro" id="IPR023828">
    <property type="entry name" value="Peptidase_S8_Ser-AS"/>
</dbReference>
<feature type="active site" description="Charge relay system" evidence="7 8">
    <location>
        <position position="272"/>
    </location>
</feature>
<proteinExistence type="inferred from homology"/>
<dbReference type="Pfam" id="PF02225">
    <property type="entry name" value="PA"/>
    <property type="match status" value="1"/>
</dbReference>
<dbReference type="PROSITE" id="PS00137">
    <property type="entry name" value="SUBTILASE_HIS"/>
    <property type="match status" value="1"/>
</dbReference>
<feature type="signal peptide" evidence="11">
    <location>
        <begin position="1"/>
        <end position="26"/>
    </location>
</feature>
<dbReference type="PRINTS" id="PR00723">
    <property type="entry name" value="SUBTILISIN"/>
</dbReference>
<dbReference type="InterPro" id="IPR046450">
    <property type="entry name" value="PA_dom_sf"/>
</dbReference>
<dbReference type="Pfam" id="PF00082">
    <property type="entry name" value="Peptidase_S8"/>
    <property type="match status" value="1"/>
</dbReference>
<dbReference type="RefSeq" id="WP_121636785.1">
    <property type="nucleotide sequence ID" value="NZ_CP033065.1"/>
</dbReference>
<gene>
    <name evidence="15" type="ORF">D9T18_00375</name>
</gene>
<evidence type="ECO:0000256" key="2">
    <source>
        <dbReference type="ARBA" id="ARBA00022525"/>
    </source>
</evidence>
<dbReference type="InterPro" id="IPR020008">
    <property type="entry name" value="GlyGly_CTERM"/>
</dbReference>
<dbReference type="InterPro" id="IPR022398">
    <property type="entry name" value="Peptidase_S8_His-AS"/>
</dbReference>
<dbReference type="Gene3D" id="3.50.30.30">
    <property type="match status" value="1"/>
</dbReference>
<dbReference type="InterPro" id="IPR015500">
    <property type="entry name" value="Peptidase_S8_subtilisin-rel"/>
</dbReference>
<dbReference type="GO" id="GO:0006508">
    <property type="term" value="P:proteolysis"/>
    <property type="evidence" value="ECO:0007669"/>
    <property type="project" value="UniProtKB-KW"/>
</dbReference>
<dbReference type="InterPro" id="IPR036852">
    <property type="entry name" value="Peptidase_S8/S53_dom_sf"/>
</dbReference>
<dbReference type="Pfam" id="PF17963">
    <property type="entry name" value="Big_9"/>
    <property type="match status" value="1"/>
</dbReference>
<evidence type="ECO:0000256" key="6">
    <source>
        <dbReference type="ARBA" id="ARBA00022825"/>
    </source>
</evidence>
<keyword evidence="3 8" id="KW-0645">Protease</keyword>
<feature type="domain" description="Peptidase S8/S53" evidence="12">
    <location>
        <begin position="186"/>
        <end position="640"/>
    </location>
</feature>
<feature type="region of interest" description="Disordered" evidence="10">
    <location>
        <begin position="550"/>
        <end position="570"/>
    </location>
</feature>
<evidence type="ECO:0000259" key="13">
    <source>
        <dbReference type="Pfam" id="PF02225"/>
    </source>
</evidence>
<evidence type="ECO:0000256" key="11">
    <source>
        <dbReference type="SAM" id="SignalP"/>
    </source>
</evidence>
<reference evidence="15 16" key="1">
    <citation type="submission" date="2018-10" db="EMBL/GenBank/DDBJ databases">
        <title>Complete Genome Sequence and Transcriptomic Profiles of a Marine Bacterium, Pseudoalteromonas agarivorans Hao 2018.</title>
        <authorList>
            <person name="Hao L."/>
        </authorList>
    </citation>
    <scope>NUCLEOTIDE SEQUENCE [LARGE SCALE GENOMIC DNA]</scope>
    <source>
        <strain evidence="15 16">Hao 2018</strain>
    </source>
</reference>
<dbReference type="InterPro" id="IPR000209">
    <property type="entry name" value="Peptidase_S8/S53_dom"/>
</dbReference>
<evidence type="ECO:0000256" key="5">
    <source>
        <dbReference type="ARBA" id="ARBA00022801"/>
    </source>
</evidence>
<dbReference type="NCBIfam" id="TIGR03501">
    <property type="entry name" value="GlyGly_CTERM"/>
    <property type="match status" value="1"/>
</dbReference>
<evidence type="ECO:0000256" key="7">
    <source>
        <dbReference type="PIRSR" id="PIRSR615500-1"/>
    </source>
</evidence>
<dbReference type="AlphaFoldDB" id="A0AAD0TVJ6"/>
<dbReference type="Gene3D" id="2.60.40.3440">
    <property type="match status" value="1"/>
</dbReference>
<evidence type="ECO:0000313" key="15">
    <source>
        <dbReference type="EMBL" id="AYM85250.1"/>
    </source>
</evidence>
<dbReference type="GO" id="GO:0004252">
    <property type="term" value="F:serine-type endopeptidase activity"/>
    <property type="evidence" value="ECO:0007669"/>
    <property type="project" value="UniProtKB-UniRule"/>
</dbReference>
<keyword evidence="4 11" id="KW-0732">Signal</keyword>
<dbReference type="PANTHER" id="PTHR10795">
    <property type="entry name" value="PROPROTEIN CONVERTASE SUBTILISIN/KEXIN"/>
    <property type="match status" value="1"/>
</dbReference>
<evidence type="ECO:0000259" key="12">
    <source>
        <dbReference type="Pfam" id="PF00082"/>
    </source>
</evidence>
<feature type="chain" id="PRO_5042250302" evidence="11">
    <location>
        <begin position="27"/>
        <end position="1235"/>
    </location>
</feature>
<dbReference type="CDD" id="cd04818">
    <property type="entry name" value="PA_subtilisin_1"/>
    <property type="match status" value="1"/>
</dbReference>
<feature type="active site" description="Charge relay system" evidence="7 8">
    <location>
        <position position="195"/>
    </location>
</feature>
<dbReference type="EMBL" id="CP033065">
    <property type="protein sequence ID" value="AYM85250.1"/>
    <property type="molecule type" value="Genomic_DNA"/>
</dbReference>
<dbReference type="PROSITE" id="PS00138">
    <property type="entry name" value="SUBTILASE_SER"/>
    <property type="match status" value="1"/>
</dbReference>
<dbReference type="Gene3D" id="3.40.50.200">
    <property type="entry name" value="Peptidase S8/S53 domain"/>
    <property type="match status" value="1"/>
</dbReference>
<dbReference type="InterPro" id="IPR023827">
    <property type="entry name" value="Peptidase_S8_Asp-AS"/>
</dbReference>
<dbReference type="SUPFAM" id="SSF52743">
    <property type="entry name" value="Subtilisin-like"/>
    <property type="match status" value="1"/>
</dbReference>
<feature type="active site" description="Charge relay system" evidence="7 8">
    <location>
        <position position="599"/>
    </location>
</feature>
<evidence type="ECO:0000256" key="8">
    <source>
        <dbReference type="PROSITE-ProRule" id="PRU01240"/>
    </source>
</evidence>
<keyword evidence="5 8" id="KW-0378">Hydrolase</keyword>
<keyword evidence="2" id="KW-0964">Secreted</keyword>
<dbReference type="InterPro" id="IPR003137">
    <property type="entry name" value="PA_domain"/>
</dbReference>
<dbReference type="Pfam" id="PF05922">
    <property type="entry name" value="Inhibitor_I9"/>
    <property type="match status" value="1"/>
</dbReference>
<dbReference type="InterPro" id="IPR017312">
    <property type="entry name" value="Subtilisin_Alteromonadales"/>
</dbReference>
<organism evidence="15 16">
    <name type="scientific">Pseudoalteromonas agarivorans</name>
    <dbReference type="NCBI Taxonomy" id="176102"/>
    <lineage>
        <taxon>Bacteria</taxon>
        <taxon>Pseudomonadati</taxon>
        <taxon>Pseudomonadota</taxon>
        <taxon>Gammaproteobacteria</taxon>
        <taxon>Alteromonadales</taxon>
        <taxon>Pseudoalteromonadaceae</taxon>
        <taxon>Pseudoalteromonas</taxon>
    </lineage>
</organism>
<sequence>MSNITLKRTAISSAIGLAMMSYGAAAAPDLSKGYVPETSSVKTYSQDKTISTKARYIIQLEDEPLATYKGGIAGLEATSAAVTGDSKVNLSSAPALKYSSYLKAKQKNVAQVAASVSGGSVSHSFSTLFNGIVVEGEQGQREKLAKLAGVKKVFLDTEYHTLMDASIDVIRGVEAWQALGGQSEAGKGVKVAIIDSGIRPENPMFSDVGFAAAEFSEEEAAYIAENPDYCRIEGGEADFCNNKLIVARAFGPTPSDVHPDEYIGSPLGYDGHGTHVAGTAVGNPIEITYQDNNVSISGVAPAAQLMAYKALWHTADGRGSGTTVALMGALEAAIKDGADVINNSWGGGAGGNPSSSAYSDLFTAAEEAGVVVVTAAGNDGNGAQTIGCPSCIESGLTVANTQTGRFFSQQIEVAGETYLSIEGSNGLLTDPISLPIISAQVIAPDNFEGCEEFAEDISFADSVALISRGSCAFSAKAENAAKAGATAVIIHNNVAGGAMGMSMDDATIPASAISQEDGLSLVELLTAAEEPVIASLDPSVKRTIQEKFTDAVNSSSSRGPNGEPSFLKPDIAAPGTDILSAYSPDEGNGITFNAISGTSMASPHVAGAAALMKQAHPEWNAVQIKTALMSSSKMDGLHKEDLVTKADAFDVGAGRLDMPNALEAALTFDHGSYADPSCLSVCSFSNTVQNMTDVAGEWTAKVVTDMQGAEITVSPSTVMLGAHGSTSTDSEGAETSTDMAEFNLDIDSTFNDVKGWNFGHVVWTHTETGQIAHLPFAIYDNEATNSSVFSATVDADSLNSSTPAKIGVQFNNTLFTDELSVNVKLDENAELLKGAAPVVEVTNGAGEVTLSEDNKELTWTGTLGPKEFAINSSDFLGTFSLADEGIEPQACPDGCDEITITVEADFIFDGKEYSAFTISDNGFIAVGADVNTTNSWSPQAMPNARTPNGVIAPLWADFDLAGGTSGGGDLYVAKFDSGYVVVEWHDVELWGSSLGDKYTFQVILKEGTDEVRMNYIDVPALPAPYSAGVESADGNVGAMLDTVPTGNAIGSGYLVDQIKGGVVDIQYQAFAKDRSHYTAADAVEVDEEQTVTIDVLANDMAESRFVFDAVASSETENAEFSAHKGVRIKGSLVASTVEVVSAPANGSTTVNEDGTIDYTPNAQFSGEDSFTYTVREASGTSAEETMVSIVVNDTIADPQPVTPTPEPESNGSSGSLAWLTLLAAPFAFMRRRKQK</sequence>